<gene>
    <name evidence="7" type="ORF">C1O66_03650</name>
</gene>
<keyword evidence="3" id="KW-0998">Cell outer membrane</keyword>
<keyword evidence="5" id="KW-0732">Signal</keyword>
<evidence type="ECO:0000256" key="4">
    <source>
        <dbReference type="PROSITE-ProRule" id="PRU00473"/>
    </source>
</evidence>
<keyword evidence="2 4" id="KW-0472">Membrane</keyword>
<keyword evidence="8" id="KW-1185">Reference proteome</keyword>
<organism evidence="7 8">
    <name type="scientific">Kinneretia aquatilis</name>
    <dbReference type="NCBI Taxonomy" id="2070761"/>
    <lineage>
        <taxon>Bacteria</taxon>
        <taxon>Pseudomonadati</taxon>
        <taxon>Pseudomonadota</taxon>
        <taxon>Betaproteobacteria</taxon>
        <taxon>Burkholderiales</taxon>
        <taxon>Sphaerotilaceae</taxon>
        <taxon>Roseateles</taxon>
    </lineage>
</organism>
<dbReference type="InterPro" id="IPR006665">
    <property type="entry name" value="OmpA-like"/>
</dbReference>
<feature type="domain" description="OmpA-like" evidence="6">
    <location>
        <begin position="93"/>
        <end position="208"/>
    </location>
</feature>
<comment type="subcellular location">
    <subcellularLocation>
        <location evidence="1">Cell outer membrane</location>
    </subcellularLocation>
</comment>
<dbReference type="EMBL" id="POSP01000003">
    <property type="protein sequence ID" value="PND36724.1"/>
    <property type="molecule type" value="Genomic_DNA"/>
</dbReference>
<evidence type="ECO:0000259" key="6">
    <source>
        <dbReference type="PROSITE" id="PS51123"/>
    </source>
</evidence>
<dbReference type="GO" id="GO:0009279">
    <property type="term" value="C:cell outer membrane"/>
    <property type="evidence" value="ECO:0007669"/>
    <property type="project" value="UniProtKB-SubCell"/>
</dbReference>
<dbReference type="PANTHER" id="PTHR30329">
    <property type="entry name" value="STATOR ELEMENT OF FLAGELLAR MOTOR COMPLEX"/>
    <property type="match status" value="1"/>
</dbReference>
<dbReference type="PROSITE" id="PS51123">
    <property type="entry name" value="OMPA_2"/>
    <property type="match status" value="1"/>
</dbReference>
<protein>
    <recommendedName>
        <fullName evidence="6">OmpA-like domain-containing protein</fullName>
    </recommendedName>
</protein>
<dbReference type="SUPFAM" id="SSF103088">
    <property type="entry name" value="OmpA-like"/>
    <property type="match status" value="1"/>
</dbReference>
<name>A0A2N8KTE5_9BURK</name>
<dbReference type="InterPro" id="IPR050330">
    <property type="entry name" value="Bact_OuterMem_StrucFunc"/>
</dbReference>
<dbReference type="OrthoDB" id="5360144at2"/>
<dbReference type="PRINTS" id="PR01021">
    <property type="entry name" value="OMPADOMAIN"/>
</dbReference>
<feature type="signal peptide" evidence="5">
    <location>
        <begin position="1"/>
        <end position="40"/>
    </location>
</feature>
<dbReference type="AlphaFoldDB" id="A0A2N8KTE5"/>
<evidence type="ECO:0000256" key="5">
    <source>
        <dbReference type="SAM" id="SignalP"/>
    </source>
</evidence>
<evidence type="ECO:0000256" key="1">
    <source>
        <dbReference type="ARBA" id="ARBA00004442"/>
    </source>
</evidence>
<evidence type="ECO:0000256" key="2">
    <source>
        <dbReference type="ARBA" id="ARBA00023136"/>
    </source>
</evidence>
<feature type="chain" id="PRO_5014627440" description="OmpA-like domain-containing protein" evidence="5">
    <location>
        <begin position="41"/>
        <end position="208"/>
    </location>
</feature>
<dbReference type="InterPro" id="IPR036737">
    <property type="entry name" value="OmpA-like_sf"/>
</dbReference>
<evidence type="ECO:0000313" key="8">
    <source>
        <dbReference type="Proteomes" id="UP000235916"/>
    </source>
</evidence>
<dbReference type="Gene3D" id="3.30.1330.60">
    <property type="entry name" value="OmpA-like domain"/>
    <property type="match status" value="1"/>
</dbReference>
<sequence>MSTAFTFAPSSTILWRAATRSLSAFALLAAGAVAGTAVQAAPGAATAPASAASAAAPAVLDLGSKVPDLTAVKEGLFPEDMCEELIKNGFKCMGFKPATTFSLSAVAFALGSAVLPDSLKQQLDVFAEVLKAKRGAAQKIRIVGHADSSGNEAGNLQLSQRRAEEVKRYLVNKGADAGMLEVTGVGSKDLLRPEAPTAAENRRVTLGR</sequence>
<dbReference type="Pfam" id="PF00691">
    <property type="entry name" value="OmpA"/>
    <property type="match status" value="1"/>
</dbReference>
<proteinExistence type="predicted"/>
<dbReference type="InterPro" id="IPR006664">
    <property type="entry name" value="OMP_bac"/>
</dbReference>
<dbReference type="Proteomes" id="UP000235916">
    <property type="component" value="Unassembled WGS sequence"/>
</dbReference>
<reference evidence="7 8" key="1">
    <citation type="submission" date="2018-01" db="EMBL/GenBank/DDBJ databases">
        <title>Draft genome sequence of Paucibacter aquatile CR182 isolated from freshwater of the Nakdong River.</title>
        <authorList>
            <person name="Choi A."/>
            <person name="Chung E.J."/>
        </authorList>
    </citation>
    <scope>NUCLEOTIDE SEQUENCE [LARGE SCALE GENOMIC DNA]</scope>
    <source>
        <strain evidence="7 8">CR182</strain>
    </source>
</reference>
<comment type="caution">
    <text evidence="7">The sequence shown here is derived from an EMBL/GenBank/DDBJ whole genome shotgun (WGS) entry which is preliminary data.</text>
</comment>
<accession>A0A2N8KTE5</accession>
<dbReference type="RefSeq" id="WP_102766647.1">
    <property type="nucleotide sequence ID" value="NZ_POSP01000003.1"/>
</dbReference>
<dbReference type="CDD" id="cd07185">
    <property type="entry name" value="OmpA_C-like"/>
    <property type="match status" value="1"/>
</dbReference>
<evidence type="ECO:0000256" key="3">
    <source>
        <dbReference type="ARBA" id="ARBA00023237"/>
    </source>
</evidence>
<evidence type="ECO:0000313" key="7">
    <source>
        <dbReference type="EMBL" id="PND36724.1"/>
    </source>
</evidence>
<dbReference type="PANTHER" id="PTHR30329:SF21">
    <property type="entry name" value="LIPOPROTEIN YIAD-RELATED"/>
    <property type="match status" value="1"/>
</dbReference>